<evidence type="ECO:0000259" key="6">
    <source>
        <dbReference type="PROSITE" id="PS51898"/>
    </source>
</evidence>
<evidence type="ECO:0000256" key="2">
    <source>
        <dbReference type="ARBA" id="ARBA00022908"/>
    </source>
</evidence>
<dbReference type="PROSITE" id="PS51900">
    <property type="entry name" value="CB"/>
    <property type="match status" value="1"/>
</dbReference>
<dbReference type="OrthoDB" id="9803188at2"/>
<evidence type="ECO:0000256" key="1">
    <source>
        <dbReference type="ARBA" id="ARBA00008857"/>
    </source>
</evidence>
<protein>
    <submittedName>
        <fullName evidence="8">Site-specific integrase</fullName>
    </submittedName>
</protein>
<dbReference type="SUPFAM" id="SSF56349">
    <property type="entry name" value="DNA breaking-rejoining enzymes"/>
    <property type="match status" value="1"/>
</dbReference>
<dbReference type="GO" id="GO:0003677">
    <property type="term" value="F:DNA binding"/>
    <property type="evidence" value="ECO:0007669"/>
    <property type="project" value="UniProtKB-UniRule"/>
</dbReference>
<keyword evidence="4" id="KW-0233">DNA recombination</keyword>
<dbReference type="InterPro" id="IPR013762">
    <property type="entry name" value="Integrase-like_cat_sf"/>
</dbReference>
<dbReference type="Pfam" id="PF00589">
    <property type="entry name" value="Phage_integrase"/>
    <property type="match status" value="1"/>
</dbReference>
<organism evidence="8 9">
    <name type="scientific">Paenibacillus anaericanus</name>
    <dbReference type="NCBI Taxonomy" id="170367"/>
    <lineage>
        <taxon>Bacteria</taxon>
        <taxon>Bacillati</taxon>
        <taxon>Bacillota</taxon>
        <taxon>Bacilli</taxon>
        <taxon>Bacillales</taxon>
        <taxon>Paenibacillaceae</taxon>
        <taxon>Paenibacillus</taxon>
    </lineage>
</organism>
<dbReference type="PROSITE" id="PS51898">
    <property type="entry name" value="TYR_RECOMBINASE"/>
    <property type="match status" value="1"/>
</dbReference>
<dbReference type="InterPro" id="IPR044068">
    <property type="entry name" value="CB"/>
</dbReference>
<evidence type="ECO:0000256" key="4">
    <source>
        <dbReference type="ARBA" id="ARBA00023172"/>
    </source>
</evidence>
<feature type="domain" description="Core-binding (CB)" evidence="7">
    <location>
        <begin position="57"/>
        <end position="144"/>
    </location>
</feature>
<dbReference type="Proteomes" id="UP000279446">
    <property type="component" value="Unassembled WGS sequence"/>
</dbReference>
<dbReference type="Pfam" id="PF14659">
    <property type="entry name" value="Phage_int_SAM_3"/>
    <property type="match status" value="1"/>
</dbReference>
<evidence type="ECO:0000259" key="7">
    <source>
        <dbReference type="PROSITE" id="PS51900"/>
    </source>
</evidence>
<comment type="caution">
    <text evidence="8">The sequence shown here is derived from an EMBL/GenBank/DDBJ whole genome shotgun (WGS) entry which is preliminary data.</text>
</comment>
<evidence type="ECO:0000256" key="3">
    <source>
        <dbReference type="ARBA" id="ARBA00023125"/>
    </source>
</evidence>
<reference evidence="8 9" key="1">
    <citation type="submission" date="2018-12" db="EMBL/GenBank/DDBJ databases">
        <authorList>
            <person name="Sun L."/>
            <person name="Chen Z."/>
        </authorList>
    </citation>
    <scope>NUCLEOTIDE SEQUENCE [LARGE SCALE GENOMIC DNA]</scope>
    <source>
        <strain evidence="8 9">DSM 15890</strain>
    </source>
</reference>
<dbReference type="GO" id="GO:0015074">
    <property type="term" value="P:DNA integration"/>
    <property type="evidence" value="ECO:0007669"/>
    <property type="project" value="UniProtKB-KW"/>
</dbReference>
<gene>
    <name evidence="8" type="ORF">EJP82_26280</name>
</gene>
<dbReference type="Gene3D" id="1.10.443.10">
    <property type="entry name" value="Intergrase catalytic core"/>
    <property type="match status" value="1"/>
</dbReference>
<dbReference type="InterPro" id="IPR002104">
    <property type="entry name" value="Integrase_catalytic"/>
</dbReference>
<dbReference type="PANTHER" id="PTHR30349:SF64">
    <property type="entry name" value="PROPHAGE INTEGRASE INTD-RELATED"/>
    <property type="match status" value="1"/>
</dbReference>
<feature type="domain" description="Tyr recombinase" evidence="6">
    <location>
        <begin position="165"/>
        <end position="363"/>
    </location>
</feature>
<keyword evidence="3 5" id="KW-0238">DNA-binding</keyword>
<dbReference type="AlphaFoldDB" id="A0A433XX87"/>
<evidence type="ECO:0000313" key="9">
    <source>
        <dbReference type="Proteomes" id="UP000279446"/>
    </source>
</evidence>
<dbReference type="RefSeq" id="WP_127195025.1">
    <property type="nucleotide sequence ID" value="NZ_RZNY01000046.1"/>
</dbReference>
<dbReference type="PANTHER" id="PTHR30349">
    <property type="entry name" value="PHAGE INTEGRASE-RELATED"/>
    <property type="match status" value="1"/>
</dbReference>
<evidence type="ECO:0000313" key="8">
    <source>
        <dbReference type="EMBL" id="RUT39409.1"/>
    </source>
</evidence>
<dbReference type="CDD" id="cd01189">
    <property type="entry name" value="INT_ICEBs1_C_like"/>
    <property type="match status" value="1"/>
</dbReference>
<dbReference type="EMBL" id="RZNY01000046">
    <property type="protein sequence ID" value="RUT39409.1"/>
    <property type="molecule type" value="Genomic_DNA"/>
</dbReference>
<dbReference type="InterPro" id="IPR010998">
    <property type="entry name" value="Integrase_recombinase_N"/>
</dbReference>
<sequence length="371" mass="43223">MAGSIQKVGNKYRITMETGKDFSGKRKRTYTTAISEAEAKKILAEFEYNQQRGMLVESSQMIFSEFLDHWMDNYVQYNCEETTVYGYKNILKHMKDHIGQVELQKLQSGHLQEYYKYLMETKKLSPNTVHKHHACAKKSLSYALKQQLVYRNVADGVSLPRRKRFEGQSYTKEQLRELLQLVKGTRLELPIFLAGYLGLRRGEIVGLKWKYVDLDQRVIHIQEVRTSAGKNVIVKAPKTEKSRRTLYIEDELLELLQACKEKQSEFKKVFGEGYHNTGYVYVHENGKPYRVNTVTEQFKDFLEKNSLRRIRFHELRHTFTSILYAEGVDLKAISEALGHSDIGTTNRIYTHVFDKTHKNTISAMSQALRTP</sequence>
<evidence type="ECO:0000256" key="5">
    <source>
        <dbReference type="PROSITE-ProRule" id="PRU01248"/>
    </source>
</evidence>
<dbReference type="InterPro" id="IPR050090">
    <property type="entry name" value="Tyrosine_recombinase_XerCD"/>
</dbReference>
<keyword evidence="9" id="KW-1185">Reference proteome</keyword>
<accession>A0A433XX87</accession>
<proteinExistence type="inferred from homology"/>
<comment type="similarity">
    <text evidence="1">Belongs to the 'phage' integrase family.</text>
</comment>
<dbReference type="InterPro" id="IPR004107">
    <property type="entry name" value="Integrase_SAM-like_N"/>
</dbReference>
<dbReference type="Gene3D" id="1.10.150.130">
    <property type="match status" value="1"/>
</dbReference>
<dbReference type="GO" id="GO:0006310">
    <property type="term" value="P:DNA recombination"/>
    <property type="evidence" value="ECO:0007669"/>
    <property type="project" value="UniProtKB-KW"/>
</dbReference>
<dbReference type="InterPro" id="IPR011010">
    <property type="entry name" value="DNA_brk_join_enz"/>
</dbReference>
<name>A0A433XX87_9BACL</name>
<keyword evidence="2" id="KW-0229">DNA integration</keyword>